<evidence type="ECO:0000313" key="3">
    <source>
        <dbReference type="Proteomes" id="UP000268350"/>
    </source>
</evidence>
<sequence>MMNRSLAFLERRLPAQRREPAVSIPTRTTTLRRQLCVNIEANGSGPSLRHRRRRRRDLQMPYPYPYPPMSMPVDYEQLQQLPQTKEDLHYNYPDPGDSFFPLDYPINRIKSGQEYAMYAPFLERSNLARSLYTNVNSSGSIDELKGIAGTLECSLHNFLTNEMMVHSTVTNETDEPVRDLTSSSQEESTRSRNYVSLGPQESKMHLLTNLMCDTIYRLNSFISSQTQIGEQKSPSIMSTQSQPTNNFGLGWEGLKSQRHLLHPSMMMPAKISRSSLPPVQTAEASTQTRFSVVRMPWLRERRRKRALRPTHIHLQNQGSSTEDLILWPRILEAITTNSSRENRLQTQQFEQQSSGKCMRDSGTTMWCPMDCCRGYCEYAQLGKRCDSPTCHKRNEEDANLPLQPPPLPTTAPPTFLTQDEDEYEVASKSIYIANADSQSTIGSSIMTTSCTSESRSEGGVQNTHLSYDYIEEEEEEVHPKRAGSLDDWYKSASKSLAELEEEQEFYKAMDNRRKTISSRNKRLQTEPATSSASSGVYIRATADMAVSTSDLNACRLRKPIKSVLKPRRVKSGQDFMESAPGRLERLTKVQFDKKVPHKLENIMGQTNRRAEIKTRIPNEIPSNAVASTLHPIQYTPVKRKYLQESPTKKKRAPKKFDCSPLINPTPSGLRKSPPYPSEWWLG</sequence>
<dbReference type="OrthoDB" id="7869840at2759"/>
<reference evidence="3" key="1">
    <citation type="submission" date="2018-01" db="EMBL/GenBank/DDBJ databases">
        <authorList>
            <person name="Alioto T."/>
            <person name="Alioto T."/>
        </authorList>
    </citation>
    <scope>NUCLEOTIDE SEQUENCE [LARGE SCALE GENOMIC DNA]</scope>
</reference>
<organism evidence="2 3">
    <name type="scientific">Drosophila guanche</name>
    <name type="common">Fruit fly</name>
    <dbReference type="NCBI Taxonomy" id="7266"/>
    <lineage>
        <taxon>Eukaryota</taxon>
        <taxon>Metazoa</taxon>
        <taxon>Ecdysozoa</taxon>
        <taxon>Arthropoda</taxon>
        <taxon>Hexapoda</taxon>
        <taxon>Insecta</taxon>
        <taxon>Pterygota</taxon>
        <taxon>Neoptera</taxon>
        <taxon>Endopterygota</taxon>
        <taxon>Diptera</taxon>
        <taxon>Brachycera</taxon>
        <taxon>Muscomorpha</taxon>
        <taxon>Ephydroidea</taxon>
        <taxon>Drosophilidae</taxon>
        <taxon>Drosophila</taxon>
        <taxon>Sophophora</taxon>
    </lineage>
</organism>
<keyword evidence="3" id="KW-1185">Reference proteome</keyword>
<proteinExistence type="predicted"/>
<dbReference type="OMA" id="GPQESKM"/>
<name>A0A3B0K7B3_DROGU</name>
<protein>
    <submittedName>
        <fullName evidence="2">Uncharacterized protein</fullName>
    </submittedName>
</protein>
<evidence type="ECO:0000313" key="2">
    <source>
        <dbReference type="EMBL" id="SPP79398.1"/>
    </source>
</evidence>
<dbReference type="EMBL" id="OUUW01000004">
    <property type="protein sequence ID" value="SPP79398.1"/>
    <property type="molecule type" value="Genomic_DNA"/>
</dbReference>
<gene>
    <name evidence="2" type="ORF">DGUA_6G012237</name>
</gene>
<feature type="region of interest" description="Disordered" evidence="1">
    <location>
        <begin position="640"/>
        <end position="682"/>
    </location>
</feature>
<accession>A0A3B0K7B3</accession>
<dbReference type="Proteomes" id="UP000268350">
    <property type="component" value="Unassembled WGS sequence"/>
</dbReference>
<feature type="region of interest" description="Disordered" evidence="1">
    <location>
        <begin position="170"/>
        <end position="193"/>
    </location>
</feature>
<evidence type="ECO:0000256" key="1">
    <source>
        <dbReference type="SAM" id="MobiDB-lite"/>
    </source>
</evidence>
<dbReference type="AlphaFoldDB" id="A0A3B0K7B3"/>